<keyword evidence="3" id="KW-1185">Reference proteome</keyword>
<sequence>MSHSSRQQRGPYATMACTNCRQRHAKCSEEATCTYCASHNLKCTYVKSGKKRGPKATKRTDNVFESNFDETANIEQEHTFTLTEYQFSTSIPSYFNYDQEPQPIQSEFSLNQICTDTNYTMPNGNTSINFSNIFFLPDNSFSFSSSHSFSSSIASNLDTFPNNIFSFSSSSSHSPALFPLSTSFPPSSIASNLDFLDSSRPI</sequence>
<protein>
    <recommendedName>
        <fullName evidence="1">Zn(2)-C6 fungal-type domain-containing protein</fullName>
    </recommendedName>
</protein>
<reference evidence="2 3" key="1">
    <citation type="submission" date="2018-06" db="EMBL/GenBank/DDBJ databases">
        <title>Comparative genomics reveals the genomic features of Rhizophagus irregularis, R. cerebriforme, R. diaphanum and Gigaspora rosea, and their symbiotic lifestyle signature.</title>
        <authorList>
            <person name="Morin E."/>
            <person name="San Clemente H."/>
            <person name="Chen E.C.H."/>
            <person name="De La Providencia I."/>
            <person name="Hainaut M."/>
            <person name="Kuo A."/>
            <person name="Kohler A."/>
            <person name="Murat C."/>
            <person name="Tang N."/>
            <person name="Roy S."/>
            <person name="Loubradou J."/>
            <person name="Henrissat B."/>
            <person name="Grigoriev I.V."/>
            <person name="Corradi N."/>
            <person name="Roux C."/>
            <person name="Martin F.M."/>
        </authorList>
    </citation>
    <scope>NUCLEOTIDE SEQUENCE [LARGE SCALE GENOMIC DNA]</scope>
    <source>
        <strain evidence="2 3">DAOM 194757</strain>
    </source>
</reference>
<dbReference type="Gene3D" id="4.10.240.10">
    <property type="entry name" value="Zn(2)-C6 fungal-type DNA-binding domain"/>
    <property type="match status" value="1"/>
</dbReference>
<evidence type="ECO:0000313" key="2">
    <source>
        <dbReference type="EMBL" id="RIB15984.1"/>
    </source>
</evidence>
<dbReference type="SMART" id="SM00066">
    <property type="entry name" value="GAL4"/>
    <property type="match status" value="1"/>
</dbReference>
<dbReference type="PANTHER" id="PTHR47431:SF1">
    <property type="entry name" value="ZN(II)2CYS6 TRANSCRIPTION FACTOR (EUROFUNG)"/>
    <property type="match status" value="1"/>
</dbReference>
<dbReference type="Proteomes" id="UP000266673">
    <property type="component" value="Unassembled WGS sequence"/>
</dbReference>
<proteinExistence type="predicted"/>
<dbReference type="PROSITE" id="PS00463">
    <property type="entry name" value="ZN2_CY6_FUNGAL_1"/>
    <property type="match status" value="1"/>
</dbReference>
<name>A0A397V0D5_9GLOM</name>
<dbReference type="Pfam" id="PF00172">
    <property type="entry name" value="Zn_clus"/>
    <property type="match status" value="1"/>
</dbReference>
<dbReference type="OrthoDB" id="3362851at2759"/>
<dbReference type="InterPro" id="IPR036864">
    <property type="entry name" value="Zn2-C6_fun-type_DNA-bd_sf"/>
</dbReference>
<dbReference type="PROSITE" id="PS50048">
    <property type="entry name" value="ZN2_CY6_FUNGAL_2"/>
    <property type="match status" value="1"/>
</dbReference>
<dbReference type="GO" id="GO:0008270">
    <property type="term" value="F:zinc ion binding"/>
    <property type="evidence" value="ECO:0007669"/>
    <property type="project" value="InterPro"/>
</dbReference>
<evidence type="ECO:0000259" key="1">
    <source>
        <dbReference type="PROSITE" id="PS50048"/>
    </source>
</evidence>
<organism evidence="2 3">
    <name type="scientific">Gigaspora rosea</name>
    <dbReference type="NCBI Taxonomy" id="44941"/>
    <lineage>
        <taxon>Eukaryota</taxon>
        <taxon>Fungi</taxon>
        <taxon>Fungi incertae sedis</taxon>
        <taxon>Mucoromycota</taxon>
        <taxon>Glomeromycotina</taxon>
        <taxon>Glomeromycetes</taxon>
        <taxon>Diversisporales</taxon>
        <taxon>Gigasporaceae</taxon>
        <taxon>Gigaspora</taxon>
    </lineage>
</organism>
<dbReference type="PANTHER" id="PTHR47431">
    <property type="entry name" value="ZN(II)2CYS6 TRANSCRIPTION FACTOR (EUROFUNG)-RELATED"/>
    <property type="match status" value="1"/>
</dbReference>
<comment type="caution">
    <text evidence="2">The sequence shown here is derived from an EMBL/GenBank/DDBJ whole genome shotgun (WGS) entry which is preliminary data.</text>
</comment>
<dbReference type="SUPFAM" id="SSF57701">
    <property type="entry name" value="Zn2/Cys6 DNA-binding domain"/>
    <property type="match status" value="1"/>
</dbReference>
<dbReference type="GO" id="GO:0000981">
    <property type="term" value="F:DNA-binding transcription factor activity, RNA polymerase II-specific"/>
    <property type="evidence" value="ECO:0007669"/>
    <property type="project" value="InterPro"/>
</dbReference>
<feature type="domain" description="Zn(2)-C6 fungal-type" evidence="1">
    <location>
        <begin position="16"/>
        <end position="45"/>
    </location>
</feature>
<accession>A0A397V0D5</accession>
<evidence type="ECO:0000313" key="3">
    <source>
        <dbReference type="Proteomes" id="UP000266673"/>
    </source>
</evidence>
<dbReference type="InterPro" id="IPR001138">
    <property type="entry name" value="Zn2Cys6_DnaBD"/>
</dbReference>
<gene>
    <name evidence="2" type="ORF">C2G38_2191200</name>
</gene>
<dbReference type="EMBL" id="QKWP01000710">
    <property type="protein sequence ID" value="RIB15984.1"/>
    <property type="molecule type" value="Genomic_DNA"/>
</dbReference>
<dbReference type="CDD" id="cd00067">
    <property type="entry name" value="GAL4"/>
    <property type="match status" value="1"/>
</dbReference>
<dbReference type="AlphaFoldDB" id="A0A397V0D5"/>